<reference evidence="3" key="1">
    <citation type="journal article" date="2014" name="Int. J. Syst. Evol. Microbiol.">
        <title>Complete genome sequence of Corynebacterium casei LMG S-19264T (=DSM 44701T), isolated from a smear-ripened cheese.</title>
        <authorList>
            <consortium name="US DOE Joint Genome Institute (JGI-PGF)"/>
            <person name="Walter F."/>
            <person name="Albersmeier A."/>
            <person name="Kalinowski J."/>
            <person name="Ruckert C."/>
        </authorList>
    </citation>
    <scope>NUCLEOTIDE SEQUENCE</scope>
    <source>
        <strain evidence="3">CGMCC 1.15958</strain>
    </source>
</reference>
<comment type="caution">
    <text evidence="3">The sequence shown here is derived from an EMBL/GenBank/DDBJ whole genome shotgun (WGS) entry which is preliminary data.</text>
</comment>
<organism evidence="3 4">
    <name type="scientific">Emticicia aquatilis</name>
    <dbReference type="NCBI Taxonomy" id="1537369"/>
    <lineage>
        <taxon>Bacteria</taxon>
        <taxon>Pseudomonadati</taxon>
        <taxon>Bacteroidota</taxon>
        <taxon>Cytophagia</taxon>
        <taxon>Cytophagales</taxon>
        <taxon>Leadbetterellaceae</taxon>
        <taxon>Emticicia</taxon>
    </lineage>
</organism>
<sequence length="459" mass="51599">MEKMFDFTRNFHLKVNKLLATQLLWRSEPDLKEEILSSKNHIFNTKLNKVIIVLFLVFGFSITQSFGQRDQITTQAGEKIRCRILDETPNRFVYAYLSPSGKVLRNEIFKNLVSDFKYNFYPSDIVTKGNKMPEGLGGAREENATTTQRVDTRKSEPTKAKSESKKNDKKANDVAESDEKATAKESSSKKEAEKVADKPKATDNDKKVVTKKEETKPKKEEVIAKKEEKAVAPLAAPKADNEFSNFLKWRVGAKGGFGNMLAKIPTTNAYGLYQEKLLRGFTWGADVAYFPGDNIGFGLMFNNFQANNKAENIAFRNEILNKPDSGSISNKRSIKYVGPVFYYRKNIDFKTMVVLGVSPGVYFYKDKGSYNDANYTFKGMDFGASATLGIDFLLGNDITGRDIILSLEAGYSYGKMRALDFGAGGGAINLATPIDLSRLDFTVGLRFTRYPKYFRLTSY</sequence>
<reference evidence="3" key="2">
    <citation type="submission" date="2020-09" db="EMBL/GenBank/DDBJ databases">
        <authorList>
            <person name="Sun Q."/>
            <person name="Zhou Y."/>
        </authorList>
    </citation>
    <scope>NUCLEOTIDE SEQUENCE</scope>
    <source>
        <strain evidence="3">CGMCC 1.15958</strain>
    </source>
</reference>
<evidence type="ECO:0000313" key="4">
    <source>
        <dbReference type="Proteomes" id="UP000609064"/>
    </source>
</evidence>
<feature type="region of interest" description="Disordered" evidence="1">
    <location>
        <begin position="132"/>
        <end position="221"/>
    </location>
</feature>
<keyword evidence="2" id="KW-0472">Membrane</keyword>
<name>A0A917DSV5_9BACT</name>
<dbReference type="RefSeq" id="WP_188766863.1">
    <property type="nucleotide sequence ID" value="NZ_BMKK01000005.1"/>
</dbReference>
<evidence type="ECO:0008006" key="5">
    <source>
        <dbReference type="Google" id="ProtNLM"/>
    </source>
</evidence>
<keyword evidence="2" id="KW-1133">Transmembrane helix</keyword>
<protein>
    <recommendedName>
        <fullName evidence="5">Outer membrane protein beta-barrel domain-containing protein</fullName>
    </recommendedName>
</protein>
<proteinExistence type="predicted"/>
<gene>
    <name evidence="3" type="ORF">GCM10011514_29420</name>
</gene>
<evidence type="ECO:0000256" key="2">
    <source>
        <dbReference type="SAM" id="Phobius"/>
    </source>
</evidence>
<keyword evidence="2" id="KW-0812">Transmembrane</keyword>
<evidence type="ECO:0000313" key="3">
    <source>
        <dbReference type="EMBL" id="GGD63496.1"/>
    </source>
</evidence>
<dbReference type="Proteomes" id="UP000609064">
    <property type="component" value="Unassembled WGS sequence"/>
</dbReference>
<dbReference type="AlphaFoldDB" id="A0A917DSV5"/>
<accession>A0A917DSV5</accession>
<dbReference type="EMBL" id="BMKK01000005">
    <property type="protein sequence ID" value="GGD63496.1"/>
    <property type="molecule type" value="Genomic_DNA"/>
</dbReference>
<evidence type="ECO:0000256" key="1">
    <source>
        <dbReference type="SAM" id="MobiDB-lite"/>
    </source>
</evidence>
<feature type="transmembrane region" description="Helical" evidence="2">
    <location>
        <begin position="47"/>
        <end position="66"/>
    </location>
</feature>
<feature type="compositionally biased region" description="Basic and acidic residues" evidence="1">
    <location>
        <begin position="150"/>
        <end position="221"/>
    </location>
</feature>
<keyword evidence="4" id="KW-1185">Reference proteome</keyword>